<dbReference type="GO" id="GO:0016559">
    <property type="term" value="P:peroxisome fission"/>
    <property type="evidence" value="ECO:0007669"/>
    <property type="project" value="TreeGrafter"/>
</dbReference>
<gene>
    <name evidence="2" type="ORF">N7530_008644</name>
</gene>
<dbReference type="GO" id="GO:0048312">
    <property type="term" value="P:intracellular distribution of mitochondria"/>
    <property type="evidence" value="ECO:0007669"/>
    <property type="project" value="TreeGrafter"/>
</dbReference>
<sequence length="287" mass="31568">MILTQFKTEALEGLCTQEQLDLLDSIDTLRSQGISHYVSLPQIIVCGDQSSGKSSVLEAISGVSFPVKSSLCTRFPTELVLRKNSQVGVRVSIIPYQSRSDAEQHSLSSFCESLDDFNGLAELIENAKAAIGISTHGKAFSNDLLRVEVSGPDRPHLTIVDLPGLIHSETRQQSAADIQLVQDVVQLYMREPRSVILAVVSAKNDFANQIVLRLARDADPSRIRTLGVISKPDILVPGSESEASFVSLAKNQEVEFRLGWHILKNMDSEKGKSSLLDRNIQECEFFS</sequence>
<dbReference type="Pfam" id="PF00350">
    <property type="entry name" value="Dynamin_N"/>
    <property type="match status" value="1"/>
</dbReference>
<reference evidence="2" key="2">
    <citation type="journal article" date="2023" name="IMA Fungus">
        <title>Comparative genomic study of the Penicillium genus elucidates a diverse pangenome and 15 lateral gene transfer events.</title>
        <authorList>
            <person name="Petersen C."/>
            <person name="Sorensen T."/>
            <person name="Nielsen M.R."/>
            <person name="Sondergaard T.E."/>
            <person name="Sorensen J.L."/>
            <person name="Fitzpatrick D.A."/>
            <person name="Frisvad J.C."/>
            <person name="Nielsen K.L."/>
        </authorList>
    </citation>
    <scope>NUCLEOTIDE SEQUENCE</scope>
    <source>
        <strain evidence="2">IBT 17660</strain>
    </source>
</reference>
<keyword evidence="3" id="KW-1185">Reference proteome</keyword>
<dbReference type="EMBL" id="JAPWDO010000005">
    <property type="protein sequence ID" value="KAJ5471287.1"/>
    <property type="molecule type" value="Genomic_DNA"/>
</dbReference>
<dbReference type="GO" id="GO:0016020">
    <property type="term" value="C:membrane"/>
    <property type="evidence" value="ECO:0007669"/>
    <property type="project" value="TreeGrafter"/>
</dbReference>
<dbReference type="InterPro" id="IPR001401">
    <property type="entry name" value="Dynamin_GTPase"/>
</dbReference>
<dbReference type="GO" id="GO:0000266">
    <property type="term" value="P:mitochondrial fission"/>
    <property type="evidence" value="ECO:0007669"/>
    <property type="project" value="TreeGrafter"/>
</dbReference>
<dbReference type="AlphaFoldDB" id="A0A9W9WQA4"/>
<evidence type="ECO:0000259" key="1">
    <source>
        <dbReference type="PROSITE" id="PS51718"/>
    </source>
</evidence>
<dbReference type="GO" id="GO:0005739">
    <property type="term" value="C:mitochondrion"/>
    <property type="evidence" value="ECO:0007669"/>
    <property type="project" value="TreeGrafter"/>
</dbReference>
<dbReference type="GO" id="GO:0005525">
    <property type="term" value="F:GTP binding"/>
    <property type="evidence" value="ECO:0007669"/>
    <property type="project" value="InterPro"/>
</dbReference>
<dbReference type="InterPro" id="IPR022812">
    <property type="entry name" value="Dynamin"/>
</dbReference>
<dbReference type="OrthoDB" id="415706at2759"/>
<dbReference type="PRINTS" id="PR00195">
    <property type="entry name" value="DYNAMIN"/>
</dbReference>
<comment type="caution">
    <text evidence="2">The sequence shown here is derived from an EMBL/GenBank/DDBJ whole genome shotgun (WGS) entry which is preliminary data.</text>
</comment>
<dbReference type="PROSITE" id="PS51718">
    <property type="entry name" value="G_DYNAMIN_2"/>
    <property type="match status" value="1"/>
</dbReference>
<dbReference type="InterPro" id="IPR030381">
    <property type="entry name" value="G_DYNAMIN_dom"/>
</dbReference>
<proteinExistence type="predicted"/>
<dbReference type="GO" id="GO:0008017">
    <property type="term" value="F:microtubule binding"/>
    <property type="evidence" value="ECO:0007669"/>
    <property type="project" value="TreeGrafter"/>
</dbReference>
<dbReference type="InterPro" id="IPR045063">
    <property type="entry name" value="Dynamin_N"/>
</dbReference>
<reference evidence="2" key="1">
    <citation type="submission" date="2022-12" db="EMBL/GenBank/DDBJ databases">
        <authorList>
            <person name="Petersen C."/>
        </authorList>
    </citation>
    <scope>NUCLEOTIDE SEQUENCE</scope>
    <source>
        <strain evidence="2">IBT 17660</strain>
    </source>
</reference>
<dbReference type="SUPFAM" id="SSF52540">
    <property type="entry name" value="P-loop containing nucleoside triphosphate hydrolases"/>
    <property type="match status" value="1"/>
</dbReference>
<name>A0A9W9WQA4_9EURO</name>
<evidence type="ECO:0000313" key="2">
    <source>
        <dbReference type="EMBL" id="KAJ5471287.1"/>
    </source>
</evidence>
<dbReference type="PANTHER" id="PTHR11566:SF21">
    <property type="entry name" value="DYNAMIN RELATED PROTEIN 1, ISOFORM A"/>
    <property type="match status" value="1"/>
</dbReference>
<feature type="domain" description="Dynamin-type G" evidence="1">
    <location>
        <begin position="37"/>
        <end position="287"/>
    </location>
</feature>
<dbReference type="PANTHER" id="PTHR11566">
    <property type="entry name" value="DYNAMIN"/>
    <property type="match status" value="1"/>
</dbReference>
<protein>
    <recommendedName>
        <fullName evidence="1">Dynamin-type G domain-containing protein</fullName>
    </recommendedName>
</protein>
<dbReference type="InterPro" id="IPR027417">
    <property type="entry name" value="P-loop_NTPase"/>
</dbReference>
<accession>A0A9W9WQA4</accession>
<dbReference type="Proteomes" id="UP001147760">
    <property type="component" value="Unassembled WGS sequence"/>
</dbReference>
<dbReference type="GO" id="GO:0006897">
    <property type="term" value="P:endocytosis"/>
    <property type="evidence" value="ECO:0007669"/>
    <property type="project" value="TreeGrafter"/>
</dbReference>
<dbReference type="SMART" id="SM00053">
    <property type="entry name" value="DYNc"/>
    <property type="match status" value="1"/>
</dbReference>
<dbReference type="GO" id="GO:0005874">
    <property type="term" value="C:microtubule"/>
    <property type="evidence" value="ECO:0007669"/>
    <property type="project" value="TreeGrafter"/>
</dbReference>
<dbReference type="Gene3D" id="3.40.50.300">
    <property type="entry name" value="P-loop containing nucleotide triphosphate hydrolases"/>
    <property type="match status" value="1"/>
</dbReference>
<dbReference type="GO" id="GO:0003924">
    <property type="term" value="F:GTPase activity"/>
    <property type="evidence" value="ECO:0007669"/>
    <property type="project" value="InterPro"/>
</dbReference>
<dbReference type="CDD" id="cd08771">
    <property type="entry name" value="DLP_1"/>
    <property type="match status" value="1"/>
</dbReference>
<organism evidence="2 3">
    <name type="scientific">Penicillium desertorum</name>
    <dbReference type="NCBI Taxonomy" id="1303715"/>
    <lineage>
        <taxon>Eukaryota</taxon>
        <taxon>Fungi</taxon>
        <taxon>Dikarya</taxon>
        <taxon>Ascomycota</taxon>
        <taxon>Pezizomycotina</taxon>
        <taxon>Eurotiomycetes</taxon>
        <taxon>Eurotiomycetidae</taxon>
        <taxon>Eurotiales</taxon>
        <taxon>Aspergillaceae</taxon>
        <taxon>Penicillium</taxon>
    </lineage>
</organism>
<evidence type="ECO:0000313" key="3">
    <source>
        <dbReference type="Proteomes" id="UP001147760"/>
    </source>
</evidence>